<protein>
    <submittedName>
        <fullName evidence="3">Uncharacterized protein</fullName>
    </submittedName>
</protein>
<feature type="transmembrane region" description="Helical" evidence="2">
    <location>
        <begin position="34"/>
        <end position="59"/>
    </location>
</feature>
<feature type="compositionally biased region" description="Basic residues" evidence="1">
    <location>
        <begin position="154"/>
        <end position="165"/>
    </location>
</feature>
<evidence type="ECO:0000313" key="4">
    <source>
        <dbReference type="Proteomes" id="UP000092124"/>
    </source>
</evidence>
<keyword evidence="2" id="KW-1133">Transmembrane helix</keyword>
<accession>A0A1A6H0K2</accession>
<comment type="caution">
    <text evidence="3">The sequence shown here is derived from an EMBL/GenBank/DDBJ whole genome shotgun (WGS) entry which is preliminary data.</text>
</comment>
<proteinExistence type="predicted"/>
<keyword evidence="4" id="KW-1185">Reference proteome</keyword>
<feature type="non-terminal residue" evidence="3">
    <location>
        <position position="1"/>
    </location>
</feature>
<dbReference type="EMBL" id="LZPO01055190">
    <property type="protein sequence ID" value="OBS72118.1"/>
    <property type="molecule type" value="Genomic_DNA"/>
</dbReference>
<evidence type="ECO:0000313" key="3">
    <source>
        <dbReference type="EMBL" id="OBS72118.1"/>
    </source>
</evidence>
<dbReference type="InterPro" id="IPR039471">
    <property type="entry name" value="CXorf65-like"/>
</dbReference>
<dbReference type="OrthoDB" id="2109241at2759"/>
<dbReference type="Pfam" id="PF15874">
    <property type="entry name" value="Il2rg"/>
    <property type="match status" value="1"/>
</dbReference>
<reference evidence="3 4" key="1">
    <citation type="submission" date="2016-06" db="EMBL/GenBank/DDBJ databases">
        <title>The Draft Genome Sequence and Annotation of the Desert Woodrat Neotoma lepida.</title>
        <authorList>
            <person name="Campbell M."/>
            <person name="Oakeson K.F."/>
            <person name="Yandell M."/>
            <person name="Halpert J.R."/>
            <person name="Dearing D."/>
        </authorList>
    </citation>
    <scope>NUCLEOTIDE SEQUENCE [LARGE SCALE GENOMIC DNA]</scope>
    <source>
        <strain evidence="3">417</strain>
        <tissue evidence="3">Liver</tissue>
    </source>
</reference>
<gene>
    <name evidence="3" type="ORF">A6R68_13314</name>
</gene>
<sequence>SHCHGDHRELKELLAPRKQQKKEEASGVRLAEQVAMFITVMFGAGCQVLVNTWCSLVTFTMHLKQKVQVPPEVTIALLAEDGHLVRLEEGITQAPSMACSLLPEQGTYVLVQIIEGKDGTPTHYESLLDNLDDQYPELAEELCWLSGFPATSNSHRRRTGIRHGHREQGPPSRSR</sequence>
<dbReference type="STRING" id="56216.A0A1A6H0K2"/>
<dbReference type="PANTHER" id="PTHR33887:SF1">
    <property type="entry name" value="GENE 867-RELATED"/>
    <property type="match status" value="1"/>
</dbReference>
<feature type="region of interest" description="Disordered" evidence="1">
    <location>
        <begin position="151"/>
        <end position="175"/>
    </location>
</feature>
<organism evidence="3 4">
    <name type="scientific">Neotoma lepida</name>
    <name type="common">Desert woodrat</name>
    <dbReference type="NCBI Taxonomy" id="56216"/>
    <lineage>
        <taxon>Eukaryota</taxon>
        <taxon>Metazoa</taxon>
        <taxon>Chordata</taxon>
        <taxon>Craniata</taxon>
        <taxon>Vertebrata</taxon>
        <taxon>Euteleostomi</taxon>
        <taxon>Mammalia</taxon>
        <taxon>Eutheria</taxon>
        <taxon>Euarchontoglires</taxon>
        <taxon>Glires</taxon>
        <taxon>Rodentia</taxon>
        <taxon>Myomorpha</taxon>
        <taxon>Muroidea</taxon>
        <taxon>Cricetidae</taxon>
        <taxon>Neotominae</taxon>
        <taxon>Neotoma</taxon>
    </lineage>
</organism>
<name>A0A1A6H0K2_NEOLE</name>
<dbReference type="AlphaFoldDB" id="A0A1A6H0K2"/>
<feature type="non-terminal residue" evidence="3">
    <location>
        <position position="175"/>
    </location>
</feature>
<evidence type="ECO:0000256" key="1">
    <source>
        <dbReference type="SAM" id="MobiDB-lite"/>
    </source>
</evidence>
<dbReference type="Proteomes" id="UP000092124">
    <property type="component" value="Unassembled WGS sequence"/>
</dbReference>
<dbReference type="PANTHER" id="PTHR33887">
    <property type="entry name" value="PB1 DOMAIN-CONTAINING PROTEIN"/>
    <property type="match status" value="1"/>
</dbReference>
<keyword evidence="2" id="KW-0472">Membrane</keyword>
<keyword evidence="2" id="KW-0812">Transmembrane</keyword>
<evidence type="ECO:0000256" key="2">
    <source>
        <dbReference type="SAM" id="Phobius"/>
    </source>
</evidence>